<keyword evidence="2" id="KW-0863">Zinc-finger</keyword>
<feature type="domain" description="C3H1-type" evidence="4">
    <location>
        <begin position="395"/>
        <end position="423"/>
    </location>
</feature>
<dbReference type="PROSITE" id="PS50103">
    <property type="entry name" value="ZF_C3H1"/>
    <property type="match status" value="1"/>
</dbReference>
<accession>A0AAN8W0V5</accession>
<evidence type="ECO:0000313" key="6">
    <source>
        <dbReference type="Proteomes" id="UP001370490"/>
    </source>
</evidence>
<dbReference type="PANTHER" id="PTHR33400">
    <property type="entry name" value="ZINC FINGER CCCH DOMAIN-CONTAINING PROTEIN 6-RELATED"/>
    <property type="match status" value="1"/>
</dbReference>
<evidence type="ECO:0000259" key="4">
    <source>
        <dbReference type="PROSITE" id="PS50103"/>
    </source>
</evidence>
<feature type="region of interest" description="Disordered" evidence="3">
    <location>
        <begin position="313"/>
        <end position="394"/>
    </location>
</feature>
<dbReference type="AlphaFoldDB" id="A0AAN8W0V5"/>
<keyword evidence="6" id="KW-1185">Reference proteome</keyword>
<dbReference type="EMBL" id="JBAMMX010000005">
    <property type="protein sequence ID" value="KAK6939371.1"/>
    <property type="molecule type" value="Genomic_DNA"/>
</dbReference>
<evidence type="ECO:0000256" key="1">
    <source>
        <dbReference type="ARBA" id="ARBA00023125"/>
    </source>
</evidence>
<organism evidence="5 6">
    <name type="scientific">Dillenia turbinata</name>
    <dbReference type="NCBI Taxonomy" id="194707"/>
    <lineage>
        <taxon>Eukaryota</taxon>
        <taxon>Viridiplantae</taxon>
        <taxon>Streptophyta</taxon>
        <taxon>Embryophyta</taxon>
        <taxon>Tracheophyta</taxon>
        <taxon>Spermatophyta</taxon>
        <taxon>Magnoliopsida</taxon>
        <taxon>eudicotyledons</taxon>
        <taxon>Gunneridae</taxon>
        <taxon>Pentapetalae</taxon>
        <taxon>Dilleniales</taxon>
        <taxon>Dilleniaceae</taxon>
        <taxon>Dillenia</taxon>
    </lineage>
</organism>
<dbReference type="Proteomes" id="UP001370490">
    <property type="component" value="Unassembled WGS sequence"/>
</dbReference>
<feature type="compositionally biased region" description="Pro residues" evidence="3">
    <location>
        <begin position="320"/>
        <end position="331"/>
    </location>
</feature>
<reference evidence="5 6" key="1">
    <citation type="submission" date="2023-12" db="EMBL/GenBank/DDBJ databases">
        <title>A high-quality genome assembly for Dillenia turbinata (Dilleniales).</title>
        <authorList>
            <person name="Chanderbali A."/>
        </authorList>
    </citation>
    <scope>NUCLEOTIDE SEQUENCE [LARGE SCALE GENOMIC DNA]</scope>
    <source>
        <strain evidence="5">LSX21</strain>
        <tissue evidence="5">Leaf</tissue>
    </source>
</reference>
<dbReference type="GO" id="GO:0003677">
    <property type="term" value="F:DNA binding"/>
    <property type="evidence" value="ECO:0007669"/>
    <property type="project" value="UniProtKB-KW"/>
</dbReference>
<name>A0AAN8W0V5_9MAGN</name>
<comment type="caution">
    <text evidence="5">The sequence shown here is derived from an EMBL/GenBank/DDBJ whole genome shotgun (WGS) entry which is preliminary data.</text>
</comment>
<evidence type="ECO:0000256" key="2">
    <source>
        <dbReference type="PROSITE-ProRule" id="PRU00723"/>
    </source>
</evidence>
<dbReference type="InterPro" id="IPR000571">
    <property type="entry name" value="Znf_CCCH"/>
</dbReference>
<protein>
    <recommendedName>
        <fullName evidence="4">C3H1-type domain-containing protein</fullName>
    </recommendedName>
</protein>
<evidence type="ECO:0000313" key="5">
    <source>
        <dbReference type="EMBL" id="KAK6939371.1"/>
    </source>
</evidence>
<keyword evidence="2" id="KW-0479">Metal-binding</keyword>
<feature type="region of interest" description="Disordered" evidence="3">
    <location>
        <begin position="121"/>
        <end position="142"/>
    </location>
</feature>
<keyword evidence="2" id="KW-0862">Zinc</keyword>
<gene>
    <name evidence="5" type="ORF">RJ641_028902</name>
</gene>
<dbReference type="GO" id="GO:0008270">
    <property type="term" value="F:zinc ion binding"/>
    <property type="evidence" value="ECO:0007669"/>
    <property type="project" value="UniProtKB-KW"/>
</dbReference>
<feature type="zinc finger region" description="C3H1-type" evidence="2">
    <location>
        <begin position="395"/>
        <end position="423"/>
    </location>
</feature>
<dbReference type="PANTHER" id="PTHR33400:SF2">
    <property type="entry name" value="ZINC FINGER CCCH DOMAIN-CONTAINING PROTEIN 6"/>
    <property type="match status" value="1"/>
</dbReference>
<proteinExistence type="predicted"/>
<keyword evidence="1" id="KW-0238">DNA-binding</keyword>
<feature type="non-terminal residue" evidence="5">
    <location>
        <position position="1"/>
    </location>
</feature>
<sequence length="449" mass="48704">YQRPAVMEAEDGPDVMVRLFLSEESPSQVGLGAQDHLQAKAPWSSHSNNTGVDDNLPPGFEAAHPANILKNKLSQIPLAKWNCPSRFVLDVTWQVVAGEESKEIEAQNQRKMRVLEAIYPRPSAIPPNPSFPMDTEGSDPNDQSVPAISITAIEDEDSTTDTSGEYLAPANVPMNIQSQHLMPGPPPSSEGNIPNFPNQLANANPNPLGPLAYGVELDVVAAASAAFTAITRSNEQGSMIDPDLLFKILSNPKLIEKCVTEYGTPQNLQPMSNPPGLSPVTSSNPPPVQINRTEFGGQTLAAPSNGPFYPQLNGIGLAPIPRPPPPIPIPVPSSATNAGPPAKDMSYYKSLIQQHGGERQETQEQVQQYGKRQTHHPVGLNQERPSNPKPRELKPKIMKPCIYFNSSKGCRHGVNCAYQHDASLQQRISSMPEAQSAKRMKVDREITGL</sequence>
<evidence type="ECO:0000256" key="3">
    <source>
        <dbReference type="SAM" id="MobiDB-lite"/>
    </source>
</evidence>
<feature type="region of interest" description="Disordered" evidence="3">
    <location>
        <begin position="266"/>
        <end position="292"/>
    </location>
</feature>